<evidence type="ECO:0000313" key="3">
    <source>
        <dbReference type="Proteomes" id="UP001432146"/>
    </source>
</evidence>
<dbReference type="Proteomes" id="UP001432146">
    <property type="component" value="Unassembled WGS sequence"/>
</dbReference>
<dbReference type="AlphaFoldDB" id="A0AAW0ZXI5"/>
<sequence>MQQWRRRRYVTWCRGSACHHVTSDTNRSGRNFLAGESRDKEKGTRPGPPGKLPEGNSSGNHDKAVRASATGQRQGLIILESRRLLLES</sequence>
<evidence type="ECO:0000256" key="1">
    <source>
        <dbReference type="SAM" id="MobiDB-lite"/>
    </source>
</evidence>
<evidence type="ECO:0000313" key="2">
    <source>
        <dbReference type="EMBL" id="KAK9302316.1"/>
    </source>
</evidence>
<comment type="caution">
    <text evidence="2">The sequence shown here is derived from an EMBL/GenBank/DDBJ whole genome shotgun (WGS) entry which is preliminary data.</text>
</comment>
<name>A0AAW0ZXI5_9HYME</name>
<reference evidence="2 3" key="1">
    <citation type="submission" date="2024-05" db="EMBL/GenBank/DDBJ databases">
        <title>The nuclear and mitochondrial genome assemblies of Tetragonisca angustula (Apidae: Meliponini), a tiny yet remarkable pollinator in the Neotropics.</title>
        <authorList>
            <person name="Ferrari R."/>
            <person name="Ricardo P.C."/>
            <person name="Dias F.C."/>
            <person name="Araujo N.S."/>
            <person name="Soares D.O."/>
            <person name="Zhou Q.-S."/>
            <person name="Zhu C.-D."/>
            <person name="Coutinho L."/>
            <person name="Airas M.C."/>
            <person name="Batista T.M."/>
        </authorList>
    </citation>
    <scope>NUCLEOTIDE SEQUENCE [LARGE SCALE GENOMIC DNA]</scope>
    <source>
        <strain evidence="2">ASF017062</strain>
        <tissue evidence="2">Abdomen</tissue>
    </source>
</reference>
<dbReference type="EMBL" id="JAWNGG020000097">
    <property type="protein sequence ID" value="KAK9302316.1"/>
    <property type="molecule type" value="Genomic_DNA"/>
</dbReference>
<proteinExistence type="predicted"/>
<gene>
    <name evidence="2" type="ORF">QLX08_005589</name>
</gene>
<organism evidence="2 3">
    <name type="scientific">Tetragonisca angustula</name>
    <dbReference type="NCBI Taxonomy" id="166442"/>
    <lineage>
        <taxon>Eukaryota</taxon>
        <taxon>Metazoa</taxon>
        <taxon>Ecdysozoa</taxon>
        <taxon>Arthropoda</taxon>
        <taxon>Hexapoda</taxon>
        <taxon>Insecta</taxon>
        <taxon>Pterygota</taxon>
        <taxon>Neoptera</taxon>
        <taxon>Endopterygota</taxon>
        <taxon>Hymenoptera</taxon>
        <taxon>Apocrita</taxon>
        <taxon>Aculeata</taxon>
        <taxon>Apoidea</taxon>
        <taxon>Anthophila</taxon>
        <taxon>Apidae</taxon>
        <taxon>Tetragonisca</taxon>
    </lineage>
</organism>
<keyword evidence="3" id="KW-1185">Reference proteome</keyword>
<accession>A0AAW0ZXI5</accession>
<protein>
    <submittedName>
        <fullName evidence="2">Uncharacterized protein</fullName>
    </submittedName>
</protein>
<feature type="region of interest" description="Disordered" evidence="1">
    <location>
        <begin position="20"/>
        <end position="73"/>
    </location>
</feature>